<evidence type="ECO:0000256" key="1">
    <source>
        <dbReference type="ARBA" id="ARBA00007689"/>
    </source>
</evidence>
<dbReference type="InterPro" id="IPR005545">
    <property type="entry name" value="YCII"/>
</dbReference>
<evidence type="ECO:0000259" key="2">
    <source>
        <dbReference type="Pfam" id="PF03795"/>
    </source>
</evidence>
<gene>
    <name evidence="3" type="ORF">KKP3000_001216</name>
</gene>
<comment type="caution">
    <text evidence="3">The sequence shown here is derived from an EMBL/GenBank/DDBJ whole genome shotgun (WGS) entry which is preliminary data.</text>
</comment>
<evidence type="ECO:0000313" key="3">
    <source>
        <dbReference type="EMBL" id="MFB5188783.1"/>
    </source>
</evidence>
<evidence type="ECO:0000313" key="4">
    <source>
        <dbReference type="Proteomes" id="UP001579974"/>
    </source>
</evidence>
<dbReference type="Gene3D" id="3.30.70.1060">
    <property type="entry name" value="Dimeric alpha+beta barrel"/>
    <property type="match status" value="1"/>
</dbReference>
<dbReference type="Pfam" id="PF03795">
    <property type="entry name" value="YCII"/>
    <property type="match status" value="1"/>
</dbReference>
<dbReference type="PANTHER" id="PTHR37828:SF1">
    <property type="entry name" value="YCII-RELATED DOMAIN-CONTAINING PROTEIN"/>
    <property type="match status" value="1"/>
</dbReference>
<dbReference type="SUPFAM" id="SSF54909">
    <property type="entry name" value="Dimeric alpha+beta barrel"/>
    <property type="match status" value="1"/>
</dbReference>
<organism evidence="3 4">
    <name type="scientific">Alicyclobacillus fastidiosus</name>
    <dbReference type="NCBI Taxonomy" id="392011"/>
    <lineage>
        <taxon>Bacteria</taxon>
        <taxon>Bacillati</taxon>
        <taxon>Bacillota</taxon>
        <taxon>Bacilli</taxon>
        <taxon>Bacillales</taxon>
        <taxon>Alicyclobacillaceae</taxon>
        <taxon>Alicyclobacillus</taxon>
    </lineage>
</organism>
<comment type="similarity">
    <text evidence="1">Belongs to the YciI family.</text>
</comment>
<dbReference type="RefSeq" id="WP_275475620.1">
    <property type="nucleotide sequence ID" value="NZ_CP162940.1"/>
</dbReference>
<feature type="domain" description="YCII-related" evidence="2">
    <location>
        <begin position="2"/>
        <end position="81"/>
    </location>
</feature>
<accession>A0ABV5A8Z5</accession>
<dbReference type="PANTHER" id="PTHR37828">
    <property type="entry name" value="GSR2449 PROTEIN"/>
    <property type="match status" value="1"/>
</dbReference>
<reference evidence="3 4" key="1">
    <citation type="journal article" date="2024" name="Int. J. Mol. Sci.">
        <title>Exploration of Alicyclobacillus spp. Genome in Search of Antibiotic Resistance.</title>
        <authorList>
            <person name="Bucka-Kolendo J."/>
            <person name="Kiousi D.E."/>
            <person name="Dekowska A."/>
            <person name="Mikolajczuk-Szczyrba A."/>
            <person name="Karadedos D.M."/>
            <person name="Michael P."/>
            <person name="Galanis A."/>
            <person name="Sokolowska B."/>
        </authorList>
    </citation>
    <scope>NUCLEOTIDE SEQUENCE [LARGE SCALE GENOMIC DNA]</scope>
    <source>
        <strain evidence="3 4">KKP 3000</strain>
    </source>
</reference>
<name>A0ABV5A8Z5_9BACL</name>
<dbReference type="Proteomes" id="UP001579974">
    <property type="component" value="Unassembled WGS sequence"/>
</dbReference>
<keyword evidence="4" id="KW-1185">Reference proteome</keyword>
<protein>
    <submittedName>
        <fullName evidence="3">YciI family protein</fullName>
    </submittedName>
</protein>
<dbReference type="InterPro" id="IPR011008">
    <property type="entry name" value="Dimeric_a/b-barrel"/>
</dbReference>
<proteinExistence type="inferred from homology"/>
<sequence>MKHVALLTEGTQPVSEAVVKQHREYLTELRQKGLLASSGPFENITGGLLIYNVAEFDAALEIIGNDPIVQNGCRRFELYTWANQD</sequence>
<dbReference type="EMBL" id="JBDXSU010000001">
    <property type="protein sequence ID" value="MFB5188783.1"/>
    <property type="molecule type" value="Genomic_DNA"/>
</dbReference>